<protein>
    <recommendedName>
        <fullName evidence="4">Glycosyltransferase RgtA/B/C/D-like domain-containing protein</fullName>
    </recommendedName>
</protein>
<feature type="transmembrane region" description="Helical" evidence="1">
    <location>
        <begin position="327"/>
        <end position="346"/>
    </location>
</feature>
<feature type="transmembrane region" description="Helical" evidence="1">
    <location>
        <begin position="390"/>
        <end position="408"/>
    </location>
</feature>
<dbReference type="EMBL" id="MGEK01000003">
    <property type="protein sequence ID" value="OGL83095.1"/>
    <property type="molecule type" value="Genomic_DNA"/>
</dbReference>
<feature type="transmembrane region" description="Helical" evidence="1">
    <location>
        <begin position="169"/>
        <end position="187"/>
    </location>
</feature>
<feature type="transmembrane region" description="Helical" evidence="1">
    <location>
        <begin position="194"/>
        <end position="219"/>
    </location>
</feature>
<gene>
    <name evidence="2" type="ORF">A2936_05270</name>
</gene>
<organism evidence="2 3">
    <name type="scientific">Candidatus Uhrbacteria bacterium RIFCSPLOWO2_01_FULL_47_25</name>
    <dbReference type="NCBI Taxonomy" id="1802402"/>
    <lineage>
        <taxon>Bacteria</taxon>
        <taxon>Candidatus Uhriibacteriota</taxon>
    </lineage>
</organism>
<evidence type="ECO:0008006" key="4">
    <source>
        <dbReference type="Google" id="ProtNLM"/>
    </source>
</evidence>
<evidence type="ECO:0000256" key="1">
    <source>
        <dbReference type="SAM" id="Phobius"/>
    </source>
</evidence>
<evidence type="ECO:0000313" key="3">
    <source>
        <dbReference type="Proteomes" id="UP000176846"/>
    </source>
</evidence>
<feature type="transmembrane region" description="Helical" evidence="1">
    <location>
        <begin position="353"/>
        <end position="370"/>
    </location>
</feature>
<reference evidence="2 3" key="1">
    <citation type="journal article" date="2016" name="Nat. Commun.">
        <title>Thousands of microbial genomes shed light on interconnected biogeochemical processes in an aquifer system.</title>
        <authorList>
            <person name="Anantharaman K."/>
            <person name="Brown C.T."/>
            <person name="Hug L.A."/>
            <person name="Sharon I."/>
            <person name="Castelle C.J."/>
            <person name="Probst A.J."/>
            <person name="Thomas B.C."/>
            <person name="Singh A."/>
            <person name="Wilkins M.J."/>
            <person name="Karaoz U."/>
            <person name="Brodie E.L."/>
            <person name="Williams K.H."/>
            <person name="Hubbard S.S."/>
            <person name="Banfield J.F."/>
        </authorList>
    </citation>
    <scope>NUCLEOTIDE SEQUENCE [LARGE SCALE GENOMIC DNA]</scope>
</reference>
<dbReference type="Proteomes" id="UP000176846">
    <property type="component" value="Unassembled WGS sequence"/>
</dbReference>
<name>A0A1F7UXU8_9BACT</name>
<feature type="transmembrane region" description="Helical" evidence="1">
    <location>
        <begin position="291"/>
        <end position="315"/>
    </location>
</feature>
<evidence type="ECO:0000313" key="2">
    <source>
        <dbReference type="EMBL" id="OGL83095.1"/>
    </source>
</evidence>
<sequence>MIAKHKETEMMHSWTSNGVIAQKILNKLRSVLIILELHPWLAGSVLVVIFVALFGFLQRHPTILDSDSLYHAKIVEFLSQGILVKNFPWLPLTLLANYYTDHHFLYHLILVPFVLLFDPIVVLKVAIVILGPLALLVYFWTMRRFQVIGAFWWTFFAGTSWPLLFRLNLVKALPLSLIIYFLGLVCLKENRYHWLAVLSFIYVWTYGGWPLLLVSVALYSAGLFFIGKEKLYSSIAPLGWSFFGSVAGIIINPYFPTNLTFFQRQIIDIALIPTSISVVGNEWFRFPWVELFTAAAPLFVVSLVVITILIIDWLTDQTLRFNDSKEKVFYLTMGIISCSFLLLTLISRRYVEYFIPLGHLATALWLSVLWRSGTTNPFYQIIKDWSLSKWWYAMTALLIIFFIVVYTTRTVRLLDKRFENGWSFIYLKGASQWLESRVPSRTMVYNLRWDDFPALFYFAPNLSYVSGLDLRFLDGDNEARLKEWENIYRGVSSDPAAVIRNSFKAEYVLVSDFHTEEAVKMFNAHKFPIIYKDSEATIYAVP</sequence>
<keyword evidence="1" id="KW-0812">Transmembrane</keyword>
<feature type="transmembrane region" description="Helical" evidence="1">
    <location>
        <begin position="231"/>
        <end position="255"/>
    </location>
</feature>
<comment type="caution">
    <text evidence="2">The sequence shown here is derived from an EMBL/GenBank/DDBJ whole genome shotgun (WGS) entry which is preliminary data.</text>
</comment>
<accession>A0A1F7UXU8</accession>
<feature type="transmembrane region" description="Helical" evidence="1">
    <location>
        <begin position="105"/>
        <end position="138"/>
    </location>
</feature>
<proteinExistence type="predicted"/>
<feature type="transmembrane region" description="Helical" evidence="1">
    <location>
        <begin position="37"/>
        <end position="57"/>
    </location>
</feature>
<keyword evidence="1" id="KW-1133">Transmembrane helix</keyword>
<dbReference type="AlphaFoldDB" id="A0A1F7UXU8"/>
<keyword evidence="1" id="KW-0472">Membrane</keyword>